<dbReference type="EMBL" id="JAJBMB010000017">
    <property type="protein sequence ID" value="MCB5447142.1"/>
    <property type="molecule type" value="Genomic_DNA"/>
</dbReference>
<keyword evidence="3" id="KW-1185">Reference proteome</keyword>
<evidence type="ECO:0000313" key="1">
    <source>
        <dbReference type="EMBL" id="MCB5447142.1"/>
    </source>
</evidence>
<evidence type="ECO:0000313" key="3">
    <source>
        <dbReference type="Proteomes" id="UP001299409"/>
    </source>
</evidence>
<reference evidence="2" key="1">
    <citation type="submission" date="2019-11" db="EMBL/GenBank/DDBJ databases">
        <authorList>
            <person name="Feng L."/>
        </authorList>
    </citation>
    <scope>NUCLEOTIDE SEQUENCE</scope>
    <source>
        <strain evidence="2">IbartlettiiLFYP30</strain>
    </source>
</reference>
<dbReference type="EMBL" id="CACRUE010000024">
    <property type="protein sequence ID" value="VYT97850.1"/>
    <property type="molecule type" value="Genomic_DNA"/>
</dbReference>
<dbReference type="Proteomes" id="UP001299409">
    <property type="component" value="Unassembled WGS sequence"/>
</dbReference>
<sequence>MYINFEEISPTLLNTFSESFNLDSKNTTVLYKITNITENKFDDFEKSIFPYLFIDNIYYILYNDNIYKLISKTETSTKISTENIISSIKLKISKDDIYKMYNNLNSMFTIFKDDYYKSQVKIMSLYDSCKEKTLKYAYIHGSLIV</sequence>
<proteinExistence type="predicted"/>
<protein>
    <submittedName>
        <fullName evidence="2">Uncharacterized protein</fullName>
    </submittedName>
</protein>
<organism evidence="2">
    <name type="scientific">Intestinibacter bartlettii</name>
    <dbReference type="NCBI Taxonomy" id="261299"/>
    <lineage>
        <taxon>Bacteria</taxon>
        <taxon>Bacillati</taxon>
        <taxon>Bacillota</taxon>
        <taxon>Clostridia</taxon>
        <taxon>Peptostreptococcales</taxon>
        <taxon>Peptostreptococcaceae</taxon>
        <taxon>Intestinibacter</taxon>
    </lineage>
</organism>
<evidence type="ECO:0000313" key="2">
    <source>
        <dbReference type="EMBL" id="VYT97850.1"/>
    </source>
</evidence>
<name>A0A6N3B780_9FIRM</name>
<accession>A0A6N3B780</accession>
<reference evidence="1 3" key="2">
    <citation type="submission" date="2021-10" db="EMBL/GenBank/DDBJ databases">
        <title>Collection of gut derived symbiotic bacterial strains cultured from healthy donors.</title>
        <authorList>
            <person name="Lin H."/>
            <person name="Littmann E."/>
            <person name="Claire K."/>
            <person name="Pamer E."/>
        </authorList>
    </citation>
    <scope>NUCLEOTIDE SEQUENCE [LARGE SCALE GENOMIC DNA]</scope>
    <source>
        <strain evidence="1 3">MSK.17.68</strain>
    </source>
</reference>
<gene>
    <name evidence="2" type="ORF">IBLFYP30_01437</name>
    <name evidence="1" type="ORF">LIP50_13130</name>
</gene>
<dbReference type="AlphaFoldDB" id="A0A6N3B780"/>
<dbReference type="RefSeq" id="WP_024038078.1">
    <property type="nucleotide sequence ID" value="NZ_BAABXU010000001.1"/>
</dbReference>